<dbReference type="Pfam" id="PF13966">
    <property type="entry name" value="zf-RVT"/>
    <property type="match status" value="1"/>
</dbReference>
<dbReference type="PROSITE" id="PS50878">
    <property type="entry name" value="RT_POL"/>
    <property type="match status" value="1"/>
</dbReference>
<name>A0ABD3HTC7_9MARC</name>
<dbReference type="InterPro" id="IPR001878">
    <property type="entry name" value="Znf_CCHC"/>
</dbReference>
<feature type="region of interest" description="Disordered" evidence="3">
    <location>
        <begin position="1833"/>
        <end position="1856"/>
    </location>
</feature>
<dbReference type="SUPFAM" id="SSF56219">
    <property type="entry name" value="DNase I-like"/>
    <property type="match status" value="1"/>
</dbReference>
<dbReference type="InterPro" id="IPR026960">
    <property type="entry name" value="RVT-Znf"/>
</dbReference>
<comment type="caution">
    <text evidence="6">The sequence shown here is derived from an EMBL/GenBank/DDBJ whole genome shotgun (WGS) entry which is preliminary data.</text>
</comment>
<feature type="compositionally biased region" description="Basic and acidic residues" evidence="3">
    <location>
        <begin position="180"/>
        <end position="190"/>
    </location>
</feature>
<proteinExistence type="predicted"/>
<organism evidence="6 7">
    <name type="scientific">Riccia sorocarpa</name>
    <dbReference type="NCBI Taxonomy" id="122646"/>
    <lineage>
        <taxon>Eukaryota</taxon>
        <taxon>Viridiplantae</taxon>
        <taxon>Streptophyta</taxon>
        <taxon>Embryophyta</taxon>
        <taxon>Marchantiophyta</taxon>
        <taxon>Marchantiopsida</taxon>
        <taxon>Marchantiidae</taxon>
        <taxon>Marchantiales</taxon>
        <taxon>Ricciaceae</taxon>
        <taxon>Riccia</taxon>
    </lineage>
</organism>
<feature type="compositionally biased region" description="Basic and acidic residues" evidence="3">
    <location>
        <begin position="483"/>
        <end position="513"/>
    </location>
</feature>
<protein>
    <recommendedName>
        <fullName evidence="8">Reverse transcriptase</fullName>
    </recommendedName>
</protein>
<dbReference type="InterPro" id="IPR000477">
    <property type="entry name" value="RT_dom"/>
</dbReference>
<dbReference type="Gene3D" id="3.60.10.10">
    <property type="entry name" value="Endonuclease/exonuclease/phosphatase"/>
    <property type="match status" value="1"/>
</dbReference>
<dbReference type="SUPFAM" id="SSF57756">
    <property type="entry name" value="Retrovirus zinc finger-like domains"/>
    <property type="match status" value="1"/>
</dbReference>
<dbReference type="SMART" id="SM00343">
    <property type="entry name" value="ZnF_C2HC"/>
    <property type="match status" value="2"/>
</dbReference>
<dbReference type="PROSITE" id="PS50158">
    <property type="entry name" value="ZF_CCHC"/>
    <property type="match status" value="1"/>
</dbReference>
<feature type="region of interest" description="Disordered" evidence="3">
    <location>
        <begin position="542"/>
        <end position="618"/>
    </location>
</feature>
<keyword evidence="1" id="KW-0862">Zinc</keyword>
<dbReference type="PANTHER" id="PTHR31635">
    <property type="entry name" value="REVERSE TRANSCRIPTASE DOMAIN-CONTAINING PROTEIN-RELATED"/>
    <property type="match status" value="1"/>
</dbReference>
<dbReference type="GO" id="GO:0008270">
    <property type="term" value="F:zinc ion binding"/>
    <property type="evidence" value="ECO:0007669"/>
    <property type="project" value="UniProtKB-KW"/>
</dbReference>
<feature type="compositionally biased region" description="Basic and acidic residues" evidence="3">
    <location>
        <begin position="1845"/>
        <end position="1856"/>
    </location>
</feature>
<reference evidence="6 7" key="1">
    <citation type="submission" date="2024-09" db="EMBL/GenBank/DDBJ databases">
        <title>Chromosome-scale assembly of Riccia sorocarpa.</title>
        <authorList>
            <person name="Paukszto L."/>
        </authorList>
    </citation>
    <scope>NUCLEOTIDE SEQUENCE [LARGE SCALE GENOMIC DNA]</scope>
    <source>
        <strain evidence="6">LP-2024</strain>
        <tissue evidence="6">Aerial parts of the thallus</tissue>
    </source>
</reference>
<keyword evidence="1" id="KW-0863">Zinc-finger</keyword>
<gene>
    <name evidence="6" type="ORF">R1sor_008439</name>
</gene>
<keyword evidence="7" id="KW-1185">Reference proteome</keyword>
<evidence type="ECO:0008006" key="8">
    <source>
        <dbReference type="Google" id="ProtNLM"/>
    </source>
</evidence>
<dbReference type="PANTHER" id="PTHR31635:SF196">
    <property type="entry name" value="REVERSE TRANSCRIPTASE DOMAIN-CONTAINING PROTEIN-RELATED"/>
    <property type="match status" value="1"/>
</dbReference>
<accession>A0ABD3HTC7</accession>
<keyword evidence="1" id="KW-0479">Metal-binding</keyword>
<feature type="compositionally biased region" description="Polar residues" evidence="3">
    <location>
        <begin position="607"/>
        <end position="618"/>
    </location>
</feature>
<dbReference type="EMBL" id="JBJQOH010000003">
    <property type="protein sequence ID" value="KAL3694788.1"/>
    <property type="molecule type" value="Genomic_DNA"/>
</dbReference>
<evidence type="ECO:0000313" key="7">
    <source>
        <dbReference type="Proteomes" id="UP001633002"/>
    </source>
</evidence>
<evidence type="ECO:0000256" key="1">
    <source>
        <dbReference type="PROSITE-ProRule" id="PRU00047"/>
    </source>
</evidence>
<feature type="coiled-coil region" evidence="2">
    <location>
        <begin position="878"/>
        <end position="912"/>
    </location>
</feature>
<evidence type="ECO:0000256" key="3">
    <source>
        <dbReference type="SAM" id="MobiDB-lite"/>
    </source>
</evidence>
<dbReference type="InterPro" id="IPR036691">
    <property type="entry name" value="Endo/exonu/phosph_ase_sf"/>
</dbReference>
<feature type="domain" description="Reverse transcriptase" evidence="5">
    <location>
        <begin position="1038"/>
        <end position="1315"/>
    </location>
</feature>
<dbReference type="Proteomes" id="UP001633002">
    <property type="component" value="Unassembled WGS sequence"/>
</dbReference>
<feature type="domain" description="CCHC-type" evidence="4">
    <location>
        <begin position="461"/>
        <end position="475"/>
    </location>
</feature>
<feature type="compositionally biased region" description="Polar residues" evidence="3">
    <location>
        <begin position="582"/>
        <end position="592"/>
    </location>
</feature>
<evidence type="ECO:0000256" key="2">
    <source>
        <dbReference type="SAM" id="Coils"/>
    </source>
</evidence>
<feature type="compositionally biased region" description="Polar residues" evidence="3">
    <location>
        <begin position="551"/>
        <end position="561"/>
    </location>
</feature>
<dbReference type="CDD" id="cd01650">
    <property type="entry name" value="RT_nLTR_like"/>
    <property type="match status" value="1"/>
</dbReference>
<feature type="compositionally biased region" description="Polar residues" evidence="3">
    <location>
        <begin position="120"/>
        <end position="132"/>
    </location>
</feature>
<evidence type="ECO:0000259" key="4">
    <source>
        <dbReference type="PROSITE" id="PS50158"/>
    </source>
</evidence>
<sequence length="1856" mass="211358">MSEEDFQSGNAVTADQRVLFVEASNAFKSVFVETFAAAEAANIDESDRRPELGDITNRHTDSSKDSKDSPTAKRHRSKLLDMDNLIRQTAKGSHGGNVPSSPALQDALGKAPRKPPDPNILSTDGQSSSQQGPVRILNRANNGVLPKPTADPNMATDAKAKTGSLKTSSYASKAAGNEPRTLRPPDTRSRNFEAWKQARDRRNRALCAAARSQECIDKNRARFDRLNSVTGNAQRYPELDDEVAMTEHTIEEIRTTFEFLRQTQPKPTGKVVKTTIDTRQLASRLDFLKKKTFVLYTVDVSPSRDAVIEWAETILHQQMGIGVTRVRVLNKHCYLITVETEEDRDWILDATPLYLGPHMVFALPWDPAFDSSNLESARVPVWVELPNIHPSMEAFGAQLLKAVGEVLFTSCEEGDCHYTSIKGCLRMDLSGELPEAIEVSDPITEEAYLQPIIYKSLPNACFSCHQRGHLVRQCPTRRQPRVPKQEQEKMEKTQPNQEKEPTETNGQERQKPPTEKLFSILSNNLFEVLDGEADVSDREMEMEVPNKDNPGGTSKTPSVPQQGEAVNPAITSADKRKREQLNKNPQQETPDTATHHTTNDGDENAMGSGNPQTDLQSGFSKVPRRLVEGGTYMVDYTSEKKAGAALILKKEWTVTAKGCKGDGTAVWAVANTEMGAVGFMSIHGPRDRSARARLWQWVERTCEVSTTKMWLFGEDWNSVETFEDSIGASPVQKGEEQRRWTSLVASLDLADGWLEAGKRFGPHFTRQKLVGGRLDQARLDRIYYANSDVWTEKAVTMTHDDMNRLSDHYPTKLCFSKKRTGGRGKSTYFKLSPELLKDAAIQEKIKDIWQNTGVHIDDARIRWEVRWSAVRTFLQQKQREEKTRRKEVQMKLEELQVRLRRLAKDRSHTVDEDTEVLIRETKQAKEEINSLIMEDGTRLEEEDDIMQELFRYYSNLYKQDEVSEEDLKLRTETLQLIEKKVSLEQNQMLVAEPGEIEVMQVVGELKNDKSPGIDGMTAEFLEELWRMDEGEVTDFVLQFWHTDSLSWKQQTGVIKLIPKPGDCQLLKNWRPLTLLNTGYKLVSKIMANRLRKVAAQLIDVHQKGFIQGRRIADTILNYLTCKEVAEKTQQASFLVKLDFEKAYDMVSHAYLWETMQAFGFDKKFVRLTKGLVEGSTSKVHANGFFSQEIQIERGVKQGCPLAPLLFALTTQPLMVLLQKEADAGRLRGVKINEKKTATYNLFADDSGVLLADAPENFHALQTAISVYERISGAKLNLEKSTIIPIAMESSSQWMHTTGCYVAKAGETIRYLGYPIGWKITEQQQYEFIAGKLERRLGGWQFKLLSFEGRLVALQHILRSIPNHVLTCMPLTPKSLQLLEQICRQFVWGRREDGKYKIPMIAWEILQKPKNEGGLGIPSFLQQSAAMRLSHVIKSFDNPDKDWVYAAEKLLQIASKTGKWSRARRQWTWAESLLLCHPSKIAGAPTVSGLLKVWAQVKSSLQIDKEQLALDGSTPVENYLILCETQGWKPTEDLNLIRKQLRIDKIKTTGSWADWADRKQVQRPLTQLEDGAVEAGLQIYASSNLLHEQGWEWQLPRSRIRLSKLTTRMSKTLLGKKVSGAQRLNRKWNSSESSRRWNKRLAKLWKSHLPAKEKKWLWKVIQHGLPTLDRMRKCGQGDGLCKRCGEEPETMSHLLWECREARRRWEDLQFVTEELTCQLPRTRWFMKCLDNSFRGHNPCTYFIFVVALKVIWMERNARTYSTIRKDIPLTAMLKIVQDTLGAKLRKYEENPRKREWVQTAKTSIQKAIERAQSMYAGSIVNDIILTHDLDPVQARDADPATTTQTHETRMEDHEDSE</sequence>
<feature type="compositionally biased region" description="Basic and acidic residues" evidence="3">
    <location>
        <begin position="45"/>
        <end position="71"/>
    </location>
</feature>
<dbReference type="Pfam" id="PF00078">
    <property type="entry name" value="RVT_1"/>
    <property type="match status" value="1"/>
</dbReference>
<keyword evidence="2" id="KW-0175">Coiled coil</keyword>
<dbReference type="InterPro" id="IPR036875">
    <property type="entry name" value="Znf_CCHC_sf"/>
</dbReference>
<feature type="region of interest" description="Disordered" evidence="3">
    <location>
        <begin position="474"/>
        <end position="513"/>
    </location>
</feature>
<dbReference type="Gene3D" id="4.10.60.10">
    <property type="entry name" value="Zinc finger, CCHC-type"/>
    <property type="match status" value="1"/>
</dbReference>
<evidence type="ECO:0000313" key="6">
    <source>
        <dbReference type="EMBL" id="KAL3694788.1"/>
    </source>
</evidence>
<feature type="region of interest" description="Disordered" evidence="3">
    <location>
        <begin position="39"/>
        <end position="190"/>
    </location>
</feature>
<evidence type="ECO:0000259" key="5">
    <source>
        <dbReference type="PROSITE" id="PS50878"/>
    </source>
</evidence>